<dbReference type="Pfam" id="PF00805">
    <property type="entry name" value="Pentapeptide"/>
    <property type="match status" value="3"/>
</dbReference>
<organism evidence="4">
    <name type="scientific">Oryza meridionalis</name>
    <dbReference type="NCBI Taxonomy" id="40149"/>
    <lineage>
        <taxon>Eukaryota</taxon>
        <taxon>Viridiplantae</taxon>
        <taxon>Streptophyta</taxon>
        <taxon>Embryophyta</taxon>
        <taxon>Tracheophyta</taxon>
        <taxon>Spermatophyta</taxon>
        <taxon>Magnoliopsida</taxon>
        <taxon>Liliopsida</taxon>
        <taxon>Poales</taxon>
        <taxon>Poaceae</taxon>
        <taxon>BOP clade</taxon>
        <taxon>Oryzoideae</taxon>
        <taxon>Oryzeae</taxon>
        <taxon>Oryzinae</taxon>
        <taxon>Oryza</taxon>
    </lineage>
</organism>
<dbReference type="SUPFAM" id="SSF54695">
    <property type="entry name" value="POZ domain"/>
    <property type="match status" value="1"/>
</dbReference>
<comment type="pathway">
    <text evidence="1">Protein modification; protein ubiquitination.</text>
</comment>
<keyword evidence="5" id="KW-1185">Reference proteome</keyword>
<dbReference type="InterPro" id="IPR051082">
    <property type="entry name" value="Pentapeptide-BTB/POZ_domain"/>
</dbReference>
<accession>A0A0E0DCJ3</accession>
<dbReference type="Proteomes" id="UP000008021">
    <property type="component" value="Chromosome 4"/>
</dbReference>
<dbReference type="InterPro" id="IPR011333">
    <property type="entry name" value="SKP1/BTB/POZ_sf"/>
</dbReference>
<dbReference type="GO" id="GO:0051260">
    <property type="term" value="P:protein homooligomerization"/>
    <property type="evidence" value="ECO:0007669"/>
    <property type="project" value="InterPro"/>
</dbReference>
<feature type="compositionally biased region" description="Low complexity" evidence="2">
    <location>
        <begin position="95"/>
        <end position="117"/>
    </location>
</feature>
<evidence type="ECO:0000313" key="5">
    <source>
        <dbReference type="Proteomes" id="UP000008021"/>
    </source>
</evidence>
<reference evidence="4" key="1">
    <citation type="submission" date="2015-04" db="UniProtKB">
        <authorList>
            <consortium name="EnsemblPlants"/>
        </authorList>
    </citation>
    <scope>IDENTIFICATION</scope>
</reference>
<reference evidence="4" key="2">
    <citation type="submission" date="2018-05" db="EMBL/GenBank/DDBJ databases">
        <title>OmerRS3 (Oryza meridionalis Reference Sequence Version 3).</title>
        <authorList>
            <person name="Zhang J."/>
            <person name="Kudrna D."/>
            <person name="Lee S."/>
            <person name="Talag J."/>
            <person name="Welchert J."/>
            <person name="Wing R.A."/>
        </authorList>
    </citation>
    <scope>NUCLEOTIDE SEQUENCE [LARGE SCALE GENOMIC DNA]</scope>
    <source>
        <strain evidence="4">cv. OR44</strain>
    </source>
</reference>
<sequence length="585" mass="63427">MNNYSYFKTRRQSKTPYRFKLKTIRKKKIPRNHRLQWLHCCRAARTVLCPRPASHLVFPPPPPRRDAAQRRRAPQKPQERSAARSGARAARRHAAAGPPQHRSAASTTTRSISVSARFDPKIGLTPSREPAADAGGSRYETTADTLTQRDPGSLLAAVLSGAAAHGLPTTEDGAVFVDRDGELFRHVLNWLRDGAVPALADAEYRQLLREAEYYRLPGLIDCINERIGDWDDKIGRSSEAELTRKDVIKCIQADKVRFRGVNLSGLDLSKLDLSEVDFSCGCIEETKCEFVGANLQESTLDRANLQSANLQDACLVKCSFIETDLRSAHLQSADLTGANLTGANLEGANLKGAKLSGSNLQGANLQRAYLREVDLRETQLTGAKLGGANLLGAIRYDCVCTYVTRFVSLVLGRFVGERDEPEQDDGDHDVEDHLPVPAQRPGELLSAAPRRRAAAGAAGDLSLLLLLLLAVAAGGGGGGGGGSARAGHLDVEDALVELDLDRRRVAGGAGREVEPLEEVEPMPAAAVDGALAADPEAPRRLHLDLEMVLAEPCNNLAYITSVVVAKIVEKNICLPVSYDECYRNF</sequence>
<dbReference type="SUPFAM" id="SSF141571">
    <property type="entry name" value="Pentapeptide repeat-like"/>
    <property type="match status" value="1"/>
</dbReference>
<feature type="region of interest" description="Disordered" evidence="2">
    <location>
        <begin position="52"/>
        <end position="138"/>
    </location>
</feature>
<evidence type="ECO:0000259" key="3">
    <source>
        <dbReference type="Pfam" id="PF02214"/>
    </source>
</evidence>
<dbReference type="InterPro" id="IPR003131">
    <property type="entry name" value="T1-type_BTB"/>
</dbReference>
<dbReference type="PANTHER" id="PTHR14136">
    <property type="entry name" value="BTB_POZ DOMAIN-CONTAINING PROTEIN KCTD9"/>
    <property type="match status" value="1"/>
</dbReference>
<evidence type="ECO:0000256" key="2">
    <source>
        <dbReference type="SAM" id="MobiDB-lite"/>
    </source>
</evidence>
<dbReference type="EnsemblPlants" id="OMERI04G07110.3">
    <property type="protein sequence ID" value="OMERI04G07110.3"/>
    <property type="gene ID" value="OMERI04G07110"/>
</dbReference>
<evidence type="ECO:0000313" key="4">
    <source>
        <dbReference type="EnsemblPlants" id="OMERI04G07110.3"/>
    </source>
</evidence>
<protein>
    <recommendedName>
        <fullName evidence="3">Potassium channel tetramerisation-type BTB domain-containing protein</fullName>
    </recommendedName>
</protein>
<proteinExistence type="predicted"/>
<evidence type="ECO:0000256" key="1">
    <source>
        <dbReference type="ARBA" id="ARBA00004906"/>
    </source>
</evidence>
<dbReference type="AlphaFoldDB" id="A0A0E0DCJ3"/>
<dbReference type="Pfam" id="PF02214">
    <property type="entry name" value="BTB_2"/>
    <property type="match status" value="1"/>
</dbReference>
<dbReference type="Gene3D" id="2.160.20.80">
    <property type="entry name" value="E3 ubiquitin-protein ligase SopA"/>
    <property type="match status" value="1"/>
</dbReference>
<dbReference type="InterPro" id="IPR001646">
    <property type="entry name" value="5peptide_repeat"/>
</dbReference>
<dbReference type="PANTHER" id="PTHR14136:SF22">
    <property type="entry name" value="OS10G0438000 PROTEIN"/>
    <property type="match status" value="1"/>
</dbReference>
<dbReference type="Gene3D" id="3.30.710.10">
    <property type="entry name" value="Potassium Channel Kv1.1, Chain A"/>
    <property type="match status" value="1"/>
</dbReference>
<feature type="domain" description="Potassium channel tetramerisation-type BTB" evidence="3">
    <location>
        <begin position="134"/>
        <end position="219"/>
    </location>
</feature>
<dbReference type="Gramene" id="OMERI04G07110.3">
    <property type="protein sequence ID" value="OMERI04G07110.3"/>
    <property type="gene ID" value="OMERI04G07110"/>
</dbReference>
<name>A0A0E0DCJ3_9ORYZ</name>